<sequence>DKEVRDINMLKVNVESEISKVLYDLGFPQLDEVRDSIVDKFVRVQHCLRESPKYSTIEKLTPIIIYIYLTLHNFKIDKSKLISVSSISHSEFYHFFDQLNYYISRLCS</sequence>
<evidence type="ECO:0000313" key="1">
    <source>
        <dbReference type="EMBL" id="KKM25902.1"/>
    </source>
</evidence>
<name>A0A0F9IEH4_9ZZZZ</name>
<dbReference type="AlphaFoldDB" id="A0A0F9IEH4"/>
<gene>
    <name evidence="1" type="ORF">LCGC14_1590330</name>
</gene>
<accession>A0A0F9IEH4</accession>
<feature type="non-terminal residue" evidence="1">
    <location>
        <position position="1"/>
    </location>
</feature>
<organism evidence="1">
    <name type="scientific">marine sediment metagenome</name>
    <dbReference type="NCBI Taxonomy" id="412755"/>
    <lineage>
        <taxon>unclassified sequences</taxon>
        <taxon>metagenomes</taxon>
        <taxon>ecological metagenomes</taxon>
    </lineage>
</organism>
<reference evidence="1" key="1">
    <citation type="journal article" date="2015" name="Nature">
        <title>Complex archaea that bridge the gap between prokaryotes and eukaryotes.</title>
        <authorList>
            <person name="Spang A."/>
            <person name="Saw J.H."/>
            <person name="Jorgensen S.L."/>
            <person name="Zaremba-Niedzwiedzka K."/>
            <person name="Martijn J."/>
            <person name="Lind A.E."/>
            <person name="van Eijk R."/>
            <person name="Schleper C."/>
            <person name="Guy L."/>
            <person name="Ettema T.J."/>
        </authorList>
    </citation>
    <scope>NUCLEOTIDE SEQUENCE</scope>
</reference>
<proteinExistence type="predicted"/>
<dbReference type="EMBL" id="LAZR01012618">
    <property type="protein sequence ID" value="KKM25902.1"/>
    <property type="molecule type" value="Genomic_DNA"/>
</dbReference>
<comment type="caution">
    <text evidence="1">The sequence shown here is derived from an EMBL/GenBank/DDBJ whole genome shotgun (WGS) entry which is preliminary data.</text>
</comment>
<protein>
    <submittedName>
        <fullName evidence="1">Uncharacterized protein</fullName>
    </submittedName>
</protein>